<dbReference type="InterPro" id="IPR003593">
    <property type="entry name" value="AAA+_ATPase"/>
</dbReference>
<dbReference type="GO" id="GO:0005524">
    <property type="term" value="F:ATP binding"/>
    <property type="evidence" value="ECO:0007669"/>
    <property type="project" value="UniProtKB-KW"/>
</dbReference>
<name>A0AA35RJ29_GEOBA</name>
<dbReference type="EMBL" id="CASHTH010001184">
    <property type="protein sequence ID" value="CAI8012450.1"/>
    <property type="molecule type" value="Genomic_DNA"/>
</dbReference>
<comment type="caution">
    <text evidence="5">The sequence shown here is derived from an EMBL/GenBank/DDBJ whole genome shotgun (WGS) entry which is preliminary data.</text>
</comment>
<keyword evidence="6" id="KW-1185">Reference proteome</keyword>
<feature type="domain" description="ABC transporter" evidence="4">
    <location>
        <begin position="10"/>
        <end position="261"/>
    </location>
</feature>
<dbReference type="PROSITE" id="PS50893">
    <property type="entry name" value="ABC_TRANSPORTER_2"/>
    <property type="match status" value="2"/>
</dbReference>
<evidence type="ECO:0000256" key="1">
    <source>
        <dbReference type="ARBA" id="ARBA00022448"/>
    </source>
</evidence>
<gene>
    <name evidence="5" type="ORF">GBAR_LOCUS7991</name>
</gene>
<dbReference type="PROSITE" id="PS00211">
    <property type="entry name" value="ABC_TRANSPORTER_1"/>
    <property type="match status" value="1"/>
</dbReference>
<evidence type="ECO:0000259" key="4">
    <source>
        <dbReference type="PROSITE" id="PS50893"/>
    </source>
</evidence>
<dbReference type="NCBIfam" id="NF008453">
    <property type="entry name" value="PRK11308.1"/>
    <property type="match status" value="2"/>
</dbReference>
<dbReference type="CDD" id="cd03257">
    <property type="entry name" value="ABC_NikE_OppD_transporters"/>
    <property type="match status" value="2"/>
</dbReference>
<dbReference type="GO" id="GO:0015833">
    <property type="term" value="P:peptide transport"/>
    <property type="evidence" value="ECO:0007669"/>
    <property type="project" value="InterPro"/>
</dbReference>
<dbReference type="Pfam" id="PF08352">
    <property type="entry name" value="oligo_HPY"/>
    <property type="match status" value="2"/>
</dbReference>
<dbReference type="Proteomes" id="UP001174909">
    <property type="component" value="Unassembled WGS sequence"/>
</dbReference>
<dbReference type="InterPro" id="IPR003439">
    <property type="entry name" value="ABC_transporter-like_ATP-bd"/>
</dbReference>
<dbReference type="FunFam" id="3.40.50.300:FF:000016">
    <property type="entry name" value="Oligopeptide ABC transporter ATP-binding component"/>
    <property type="match status" value="2"/>
</dbReference>
<dbReference type="SMART" id="SM00382">
    <property type="entry name" value="AAA"/>
    <property type="match status" value="2"/>
</dbReference>
<dbReference type="Pfam" id="PF00005">
    <property type="entry name" value="ABC_tran"/>
    <property type="match status" value="2"/>
</dbReference>
<reference evidence="5" key="1">
    <citation type="submission" date="2023-03" db="EMBL/GenBank/DDBJ databases">
        <authorList>
            <person name="Steffen K."/>
            <person name="Cardenas P."/>
        </authorList>
    </citation>
    <scope>NUCLEOTIDE SEQUENCE</scope>
</reference>
<evidence type="ECO:0000313" key="5">
    <source>
        <dbReference type="EMBL" id="CAI8012450.1"/>
    </source>
</evidence>
<dbReference type="AlphaFoldDB" id="A0AA35RJ29"/>
<dbReference type="InterPro" id="IPR013563">
    <property type="entry name" value="Oligopep_ABC_C"/>
</dbReference>
<sequence length="622" mass="68920">MSVDTGNVILEVEDLHTYFFNRGSTVKAVDGVSFFLREGETLGIVGESGCGKTMTALSLLRLVPQPAGKIVSGEIRLNGEDILQKSDDEMRQIRGRQISMILQDPQTSLNPVFTIGNQLMEALGMARREGRKNMITRAVDALRNVNVAAPERRLEDFPHQMSGGMKQRVVGAIALSCEPGVIIADEPTTALDVTIQLQYLRLLKDIQAETGLAIIFITHDFGVVARMCDRVAVMYAGRVVENGPVREIFNEPSHPYTRALIDSVPKLEERTARLYSIEGQPPGRTYRRLLEDGRIMVTTSNGNPLIQVNGLKKYFPVTKGLILMKTIGYVQAVDSISFSINQGETLGLVGESGCGKTTTSKLLLRLETPTDGEILLDGKNIQNFRGSELQDYRTTVQAVFQDPWSSLSPRMRVRDIVAEPLVVNRQVSHQERDDRVAEVMSQVGLHAEQANNYPHEFSGGQRQRIAVASALASYPKMIVLDEPVSALDVSIRAQIMNLLVDLQAEYNVSYLLIAHNLATVRYMAHQTAVMYLGQIVEYAETEELYQNPLHPYTKALFSAALPSHPDLVREEIVLTGEVPSPINPPSGCRFHPRCPFAMDQCSVDIPVDKEVAPGHRVSCHLY</sequence>
<accession>A0AA35RJ29</accession>
<dbReference type="InterPro" id="IPR017871">
    <property type="entry name" value="ABC_transporter-like_CS"/>
</dbReference>
<dbReference type="NCBIfam" id="TIGR01727">
    <property type="entry name" value="oligo_HPY"/>
    <property type="match status" value="2"/>
</dbReference>
<organism evidence="5 6">
    <name type="scientific">Geodia barretti</name>
    <name type="common">Barrett's horny sponge</name>
    <dbReference type="NCBI Taxonomy" id="519541"/>
    <lineage>
        <taxon>Eukaryota</taxon>
        <taxon>Metazoa</taxon>
        <taxon>Porifera</taxon>
        <taxon>Demospongiae</taxon>
        <taxon>Heteroscleromorpha</taxon>
        <taxon>Tetractinellida</taxon>
        <taxon>Astrophorina</taxon>
        <taxon>Geodiidae</taxon>
        <taxon>Geodia</taxon>
    </lineage>
</organism>
<dbReference type="NCBIfam" id="NF007739">
    <property type="entry name" value="PRK10419.1"/>
    <property type="match status" value="2"/>
</dbReference>
<evidence type="ECO:0000256" key="3">
    <source>
        <dbReference type="ARBA" id="ARBA00022840"/>
    </source>
</evidence>
<evidence type="ECO:0000256" key="2">
    <source>
        <dbReference type="ARBA" id="ARBA00022741"/>
    </source>
</evidence>
<keyword evidence="1" id="KW-0813">Transport</keyword>
<dbReference type="Gene3D" id="3.40.50.300">
    <property type="entry name" value="P-loop containing nucleotide triphosphate hydrolases"/>
    <property type="match status" value="2"/>
</dbReference>
<dbReference type="GO" id="GO:0055085">
    <property type="term" value="P:transmembrane transport"/>
    <property type="evidence" value="ECO:0007669"/>
    <property type="project" value="UniProtKB-ARBA"/>
</dbReference>
<dbReference type="PANTHER" id="PTHR43776">
    <property type="entry name" value="TRANSPORT ATP-BINDING PROTEIN"/>
    <property type="match status" value="1"/>
</dbReference>
<dbReference type="GO" id="GO:0016887">
    <property type="term" value="F:ATP hydrolysis activity"/>
    <property type="evidence" value="ECO:0007669"/>
    <property type="project" value="InterPro"/>
</dbReference>
<evidence type="ECO:0000313" key="6">
    <source>
        <dbReference type="Proteomes" id="UP001174909"/>
    </source>
</evidence>
<feature type="domain" description="ABC transporter" evidence="4">
    <location>
        <begin position="306"/>
        <end position="557"/>
    </location>
</feature>
<keyword evidence="2" id="KW-0547">Nucleotide-binding</keyword>
<dbReference type="InterPro" id="IPR050319">
    <property type="entry name" value="ABC_transp_ATP-bind"/>
</dbReference>
<keyword evidence="3 5" id="KW-0067">ATP-binding</keyword>
<protein>
    <submittedName>
        <fullName evidence="5">Glutathione import ATP-binding protein GsiA</fullName>
    </submittedName>
</protein>
<proteinExistence type="predicted"/>
<dbReference type="InterPro" id="IPR027417">
    <property type="entry name" value="P-loop_NTPase"/>
</dbReference>
<dbReference type="SUPFAM" id="SSF52540">
    <property type="entry name" value="P-loop containing nucleoside triphosphate hydrolases"/>
    <property type="match status" value="2"/>
</dbReference>